<reference evidence="2 3" key="1">
    <citation type="journal article" date="2015" name="Biotechnol. Biofuels">
        <title>Enhanced degradation of softwood versus hardwood by the white-rot fungus Pycnoporus coccineus.</title>
        <authorList>
            <person name="Couturier M."/>
            <person name="Navarro D."/>
            <person name="Chevret D."/>
            <person name="Henrissat B."/>
            <person name="Piumi F."/>
            <person name="Ruiz-Duenas F.J."/>
            <person name="Martinez A.T."/>
            <person name="Grigoriev I.V."/>
            <person name="Riley R."/>
            <person name="Lipzen A."/>
            <person name="Berrin J.G."/>
            <person name="Master E.R."/>
            <person name="Rosso M.N."/>
        </authorList>
    </citation>
    <scope>NUCLEOTIDE SEQUENCE [LARGE SCALE GENOMIC DNA]</scope>
    <source>
        <strain evidence="2 3">BRFM310</strain>
    </source>
</reference>
<evidence type="ECO:0000313" key="2">
    <source>
        <dbReference type="EMBL" id="OSC97618.1"/>
    </source>
</evidence>
<dbReference type="AlphaFoldDB" id="A0A1Y2I906"/>
<feature type="region of interest" description="Disordered" evidence="1">
    <location>
        <begin position="1"/>
        <end position="40"/>
    </location>
</feature>
<protein>
    <submittedName>
        <fullName evidence="2">Uncharacterized protein</fullName>
    </submittedName>
</protein>
<evidence type="ECO:0000256" key="1">
    <source>
        <dbReference type="SAM" id="MobiDB-lite"/>
    </source>
</evidence>
<evidence type="ECO:0000313" key="3">
    <source>
        <dbReference type="Proteomes" id="UP000193067"/>
    </source>
</evidence>
<organism evidence="2 3">
    <name type="scientific">Trametes coccinea (strain BRFM310)</name>
    <name type="common">Pycnoporus coccineus</name>
    <dbReference type="NCBI Taxonomy" id="1353009"/>
    <lineage>
        <taxon>Eukaryota</taxon>
        <taxon>Fungi</taxon>
        <taxon>Dikarya</taxon>
        <taxon>Basidiomycota</taxon>
        <taxon>Agaricomycotina</taxon>
        <taxon>Agaricomycetes</taxon>
        <taxon>Polyporales</taxon>
        <taxon>Polyporaceae</taxon>
        <taxon>Trametes</taxon>
    </lineage>
</organism>
<dbReference type="EMBL" id="KZ084148">
    <property type="protein sequence ID" value="OSC97618.1"/>
    <property type="molecule type" value="Genomic_DNA"/>
</dbReference>
<proteinExistence type="predicted"/>
<gene>
    <name evidence="2" type="ORF">PYCCODRAFT_1115949</name>
</gene>
<name>A0A1Y2I906_TRAC3</name>
<sequence>MSSPPSSTLLLLSRARPRRSHRCEELQSQCSPNPSAMPLHEPHRGIKRLEEYYVRIVSTTVYNQRTRCCQGGTRGPYARGFDISDDVHAAHLETVLTAESPLAVHET</sequence>
<keyword evidence="3" id="KW-1185">Reference proteome</keyword>
<dbReference type="Proteomes" id="UP000193067">
    <property type="component" value="Unassembled WGS sequence"/>
</dbReference>
<feature type="compositionally biased region" description="Low complexity" evidence="1">
    <location>
        <begin position="1"/>
        <end position="14"/>
    </location>
</feature>
<accession>A0A1Y2I906</accession>